<reference evidence="1" key="1">
    <citation type="submission" date="2020-03" db="EMBL/GenBank/DDBJ databases">
        <title>The deep terrestrial virosphere.</title>
        <authorList>
            <person name="Holmfeldt K."/>
            <person name="Nilsson E."/>
            <person name="Simone D."/>
            <person name="Lopez-Fernandez M."/>
            <person name="Wu X."/>
            <person name="de Brujin I."/>
            <person name="Lundin D."/>
            <person name="Andersson A."/>
            <person name="Bertilsson S."/>
            <person name="Dopson M."/>
        </authorList>
    </citation>
    <scope>NUCLEOTIDE SEQUENCE</scope>
    <source>
        <strain evidence="1">MM415A03972</strain>
    </source>
</reference>
<sequence>MATDCCIICGNPVEDPTTTPIPAPCCDRCAWDRVFATRIRREARFARNWDRQVCGPGCRRTEHRFAAAGPRRGN</sequence>
<proteinExistence type="predicted"/>
<evidence type="ECO:0000313" key="1">
    <source>
        <dbReference type="EMBL" id="QJA70130.1"/>
    </source>
</evidence>
<accession>A0A6M3JK00</accession>
<dbReference type="EMBL" id="MT141766">
    <property type="protein sequence ID" value="QJA70130.1"/>
    <property type="molecule type" value="Genomic_DNA"/>
</dbReference>
<protein>
    <submittedName>
        <fullName evidence="1">Uncharacterized protein</fullName>
    </submittedName>
</protein>
<dbReference type="AlphaFoldDB" id="A0A6M3JK00"/>
<name>A0A6M3JK00_9ZZZZ</name>
<organism evidence="1">
    <name type="scientific">viral metagenome</name>
    <dbReference type="NCBI Taxonomy" id="1070528"/>
    <lineage>
        <taxon>unclassified sequences</taxon>
        <taxon>metagenomes</taxon>
        <taxon>organismal metagenomes</taxon>
    </lineage>
</organism>
<gene>
    <name evidence="1" type="ORF">MM415A03972_0007</name>
</gene>